<gene>
    <name evidence="1" type="ORF">CNEO_41940</name>
</gene>
<evidence type="ECO:0000313" key="2">
    <source>
        <dbReference type="Proteomes" id="UP000789738"/>
    </source>
</evidence>
<protein>
    <submittedName>
        <fullName evidence="1">Uncharacterized protein</fullName>
    </submittedName>
</protein>
<dbReference type="InterPro" id="IPR038559">
    <property type="entry name" value="XkdN-like_sf"/>
</dbReference>
<sequence length="142" mass="16485">MSNLKLFLKGNKKKKENVKYAPTKSLVDEEGKAVEFEWRNISTKEDEEIREECTIEVQVNGKPNMFRPKFNTDKYMAKMLVASCVEPDLYNAELQDSYGVKTPEELIKEIVDNPGEYQDLLLFIQKINGFQTKQELVEEAKN</sequence>
<reference evidence="1" key="1">
    <citation type="submission" date="2021-10" db="EMBL/GenBank/DDBJ databases">
        <authorList>
            <person name="Mesa V."/>
        </authorList>
    </citation>
    <scope>NUCLEOTIDE SEQUENCE</scope>
    <source>
        <strain evidence="1">CC3_PB</strain>
    </source>
</reference>
<organism evidence="1 2">
    <name type="scientific">Clostridium neonatale</name>
    <dbReference type="NCBI Taxonomy" id="137838"/>
    <lineage>
        <taxon>Bacteria</taxon>
        <taxon>Bacillati</taxon>
        <taxon>Bacillota</taxon>
        <taxon>Clostridia</taxon>
        <taxon>Eubacteriales</taxon>
        <taxon>Clostridiaceae</taxon>
        <taxon>Clostridium</taxon>
    </lineage>
</organism>
<dbReference type="Gene3D" id="3.30.2220.30">
    <property type="match status" value="1"/>
</dbReference>
<dbReference type="Proteomes" id="UP000789738">
    <property type="component" value="Unassembled WGS sequence"/>
</dbReference>
<dbReference type="EMBL" id="CAKJVE010000004">
    <property type="protein sequence ID" value="CAG9705568.1"/>
    <property type="molecule type" value="Genomic_DNA"/>
</dbReference>
<accession>A0AA86JJ64</accession>
<evidence type="ECO:0000313" key="1">
    <source>
        <dbReference type="EMBL" id="CAG9705568.1"/>
    </source>
</evidence>
<dbReference type="Pfam" id="PF08890">
    <property type="entry name" value="Phage_TAC_5"/>
    <property type="match status" value="1"/>
</dbReference>
<dbReference type="RefSeq" id="WP_210885931.1">
    <property type="nucleotide sequence ID" value="NZ_CAKJVE010000004.1"/>
</dbReference>
<dbReference type="InterPro" id="IPR014986">
    <property type="entry name" value="XkdN-like"/>
</dbReference>
<comment type="caution">
    <text evidence="1">The sequence shown here is derived from an EMBL/GenBank/DDBJ whole genome shotgun (WGS) entry which is preliminary data.</text>
</comment>
<name>A0AA86JJ64_9CLOT</name>
<dbReference type="AlphaFoldDB" id="A0AA86JJ64"/>
<proteinExistence type="predicted"/>